<protein>
    <recommendedName>
        <fullName evidence="4">MFS transporter</fullName>
    </recommendedName>
</protein>
<proteinExistence type="predicted"/>
<organism evidence="2 3">
    <name type="scientific">Pseudonocardia xinjiangensis</name>
    <dbReference type="NCBI Taxonomy" id="75289"/>
    <lineage>
        <taxon>Bacteria</taxon>
        <taxon>Bacillati</taxon>
        <taxon>Actinomycetota</taxon>
        <taxon>Actinomycetes</taxon>
        <taxon>Pseudonocardiales</taxon>
        <taxon>Pseudonocardiaceae</taxon>
        <taxon>Pseudonocardia</taxon>
    </lineage>
</organism>
<evidence type="ECO:0000313" key="3">
    <source>
        <dbReference type="Proteomes" id="UP001296706"/>
    </source>
</evidence>
<evidence type="ECO:0000256" key="1">
    <source>
        <dbReference type="SAM" id="Phobius"/>
    </source>
</evidence>
<keyword evidence="3" id="KW-1185">Reference proteome</keyword>
<keyword evidence="1" id="KW-1133">Transmembrane helix</keyword>
<keyword evidence="1" id="KW-0472">Membrane</keyword>
<reference evidence="2 3" key="1">
    <citation type="submission" date="2020-04" db="EMBL/GenBank/DDBJ databases">
        <authorList>
            <person name="Klaysubun C."/>
            <person name="Duangmal K."/>
            <person name="Lipun K."/>
        </authorList>
    </citation>
    <scope>NUCLEOTIDE SEQUENCE [LARGE SCALE GENOMIC DNA]</scope>
    <source>
        <strain evidence="2 3">JCM 11839</strain>
    </source>
</reference>
<dbReference type="Proteomes" id="UP001296706">
    <property type="component" value="Unassembled WGS sequence"/>
</dbReference>
<feature type="transmembrane region" description="Helical" evidence="1">
    <location>
        <begin position="64"/>
        <end position="84"/>
    </location>
</feature>
<evidence type="ECO:0000313" key="2">
    <source>
        <dbReference type="EMBL" id="NMH77538.1"/>
    </source>
</evidence>
<dbReference type="RefSeq" id="WP_169395608.1">
    <property type="nucleotide sequence ID" value="NZ_BAAAJH010000001.1"/>
</dbReference>
<feature type="transmembrane region" description="Helical" evidence="1">
    <location>
        <begin position="104"/>
        <end position="130"/>
    </location>
</feature>
<evidence type="ECO:0008006" key="4">
    <source>
        <dbReference type="Google" id="ProtNLM"/>
    </source>
</evidence>
<dbReference type="EMBL" id="JAAXKY010000025">
    <property type="protein sequence ID" value="NMH77538.1"/>
    <property type="molecule type" value="Genomic_DNA"/>
</dbReference>
<feature type="transmembrane region" description="Helical" evidence="1">
    <location>
        <begin position="12"/>
        <end position="33"/>
    </location>
</feature>
<accession>A0ABX1RAV0</accession>
<feature type="transmembrane region" description="Helical" evidence="1">
    <location>
        <begin position="39"/>
        <end position="57"/>
    </location>
</feature>
<keyword evidence="1" id="KW-0812">Transmembrane</keyword>
<gene>
    <name evidence="2" type="ORF">HF577_10640</name>
</gene>
<sequence>MSGGSAGGHRPLRGAALAVLTTLLTAVGHMAGGGSVPELSLLVVLFPLLAAAFVTVAERSRTAVGMVAALGAGQLVMHLLMVLLHPMDHAGAPVVSSGAGMLGMHVAITLVLACVLRHADAAGAGLVAALRRVVPRRLSPPPADRPLPTRAVPGPAVPARLARALAVAHVRRGPPVGC</sequence>
<name>A0ABX1RAV0_9PSEU</name>
<comment type="caution">
    <text evidence="2">The sequence shown here is derived from an EMBL/GenBank/DDBJ whole genome shotgun (WGS) entry which is preliminary data.</text>
</comment>